<name>A0A1H9P0E8_9EURY</name>
<dbReference type="GO" id="GO:0016209">
    <property type="term" value="F:antioxidant activity"/>
    <property type="evidence" value="ECO:0007669"/>
    <property type="project" value="InterPro"/>
</dbReference>
<dbReference type="STRING" id="1186196.SAMN04489841_3817"/>
<dbReference type="GO" id="GO:0016491">
    <property type="term" value="F:oxidoreductase activity"/>
    <property type="evidence" value="ECO:0007669"/>
    <property type="project" value="InterPro"/>
</dbReference>
<dbReference type="PANTHER" id="PTHR42852">
    <property type="entry name" value="THIOL:DISULFIDE INTERCHANGE PROTEIN DSBE"/>
    <property type="match status" value="1"/>
</dbReference>
<dbReference type="Proteomes" id="UP000199114">
    <property type="component" value="Unassembled WGS sequence"/>
</dbReference>
<dbReference type="InterPro" id="IPR050553">
    <property type="entry name" value="Thioredoxin_ResA/DsbE_sf"/>
</dbReference>
<dbReference type="PROSITE" id="PS51352">
    <property type="entry name" value="THIOREDOXIN_2"/>
    <property type="match status" value="1"/>
</dbReference>
<reference evidence="3" key="1">
    <citation type="submission" date="2016-10" db="EMBL/GenBank/DDBJ databases">
        <authorList>
            <person name="Varghese N."/>
            <person name="Submissions S."/>
        </authorList>
    </citation>
    <scope>NUCLEOTIDE SEQUENCE [LARGE SCALE GENOMIC DNA]</scope>
    <source>
        <strain evidence="3">DSM 25055</strain>
    </source>
</reference>
<keyword evidence="3" id="KW-1185">Reference proteome</keyword>
<dbReference type="EMBL" id="FOFD01000005">
    <property type="protein sequence ID" value="SER41696.1"/>
    <property type="molecule type" value="Genomic_DNA"/>
</dbReference>
<organism evidence="2 3">
    <name type="scientific">Natrinema salaciae</name>
    <dbReference type="NCBI Taxonomy" id="1186196"/>
    <lineage>
        <taxon>Archaea</taxon>
        <taxon>Methanobacteriati</taxon>
        <taxon>Methanobacteriota</taxon>
        <taxon>Stenosarchaea group</taxon>
        <taxon>Halobacteria</taxon>
        <taxon>Halobacteriales</taxon>
        <taxon>Natrialbaceae</taxon>
        <taxon>Natrinema</taxon>
    </lineage>
</organism>
<dbReference type="InterPro" id="IPR000866">
    <property type="entry name" value="AhpC/TSA"/>
</dbReference>
<dbReference type="AlphaFoldDB" id="A0A1H9P0E8"/>
<dbReference type="PANTHER" id="PTHR42852:SF13">
    <property type="entry name" value="PROTEIN DIPZ"/>
    <property type="match status" value="1"/>
</dbReference>
<sequence length="167" mass="19129">MPELTDFELPNATTGPDPFQLSEYASNSERDAIVLLFQRDYHCPKCREQVQKIASRYDEFESRQADVVSILPEPLERARQWNEQYEIPFPLLADESKTTSDQYDQPTRFGVFGSLHDMVGRMPEAILIDATGEQPSIEYVHRGKMPADRPTVDDLLDRIDGLVPTRV</sequence>
<dbReference type="Pfam" id="PF00578">
    <property type="entry name" value="AhpC-TSA"/>
    <property type="match status" value="1"/>
</dbReference>
<accession>A0A1H9P0E8</accession>
<gene>
    <name evidence="2" type="ORF">SAMN04489841_3817</name>
</gene>
<evidence type="ECO:0000259" key="1">
    <source>
        <dbReference type="PROSITE" id="PS51352"/>
    </source>
</evidence>
<dbReference type="Gene3D" id="3.40.30.10">
    <property type="entry name" value="Glutaredoxin"/>
    <property type="match status" value="1"/>
</dbReference>
<protein>
    <submittedName>
        <fullName evidence="2">Peroxiredoxin Q/BCP</fullName>
    </submittedName>
</protein>
<dbReference type="RefSeq" id="WP_090620522.1">
    <property type="nucleotide sequence ID" value="NZ_FOFD01000005.1"/>
</dbReference>
<dbReference type="OrthoDB" id="146452at2157"/>
<dbReference type="SUPFAM" id="SSF52833">
    <property type="entry name" value="Thioredoxin-like"/>
    <property type="match status" value="1"/>
</dbReference>
<evidence type="ECO:0000313" key="2">
    <source>
        <dbReference type="EMBL" id="SER41696.1"/>
    </source>
</evidence>
<evidence type="ECO:0000313" key="3">
    <source>
        <dbReference type="Proteomes" id="UP000199114"/>
    </source>
</evidence>
<proteinExistence type="predicted"/>
<dbReference type="InterPro" id="IPR036249">
    <property type="entry name" value="Thioredoxin-like_sf"/>
</dbReference>
<dbReference type="InterPro" id="IPR013766">
    <property type="entry name" value="Thioredoxin_domain"/>
</dbReference>
<feature type="domain" description="Thioredoxin" evidence="1">
    <location>
        <begin position="1"/>
        <end position="164"/>
    </location>
</feature>